<evidence type="ECO:0000256" key="3">
    <source>
        <dbReference type="ARBA" id="ARBA00022490"/>
    </source>
</evidence>
<dbReference type="GO" id="GO:1903189">
    <property type="term" value="P:glyoxal metabolic process"/>
    <property type="evidence" value="ECO:0007669"/>
    <property type="project" value="TreeGrafter"/>
</dbReference>
<protein>
    <recommendedName>
        <fullName evidence="2">D-lactate dehydratase</fullName>
        <ecNumber evidence="2">4.2.1.130</ecNumber>
    </recommendedName>
</protein>
<dbReference type="PANTHER" id="PTHR48094:SF12">
    <property type="entry name" value="PARKINSON DISEASE PROTEIN 7 HOMOLOG"/>
    <property type="match status" value="1"/>
</dbReference>
<organism evidence="6 7">
    <name type="scientific">Paraglomus brasilianum</name>
    <dbReference type="NCBI Taxonomy" id="144538"/>
    <lineage>
        <taxon>Eukaryota</taxon>
        <taxon>Fungi</taxon>
        <taxon>Fungi incertae sedis</taxon>
        <taxon>Mucoromycota</taxon>
        <taxon>Glomeromycotina</taxon>
        <taxon>Glomeromycetes</taxon>
        <taxon>Paraglomerales</taxon>
        <taxon>Paraglomeraceae</taxon>
        <taxon>Paraglomus</taxon>
    </lineage>
</organism>
<dbReference type="OrthoDB" id="543156at2759"/>
<dbReference type="SUPFAM" id="SSF52317">
    <property type="entry name" value="Class I glutamine amidotransferase-like"/>
    <property type="match status" value="1"/>
</dbReference>
<dbReference type="PANTHER" id="PTHR48094">
    <property type="entry name" value="PROTEIN/NUCLEIC ACID DEGLYCASE DJ-1-RELATED"/>
    <property type="match status" value="1"/>
</dbReference>
<dbReference type="InterPro" id="IPR050325">
    <property type="entry name" value="Prot/Nucl_acid_deglycase"/>
</dbReference>
<dbReference type="Proteomes" id="UP000789739">
    <property type="component" value="Unassembled WGS sequence"/>
</dbReference>
<evidence type="ECO:0000259" key="5">
    <source>
        <dbReference type="Pfam" id="PF01965"/>
    </source>
</evidence>
<sequence>MAPKKVLVFLADGSEEIEATVSIDILRRARLDVTVAGVALKNPGAFAECSRGVNIVPDTAYENLGTPLEAFDAVIIPGGLIGAKTLAENAEVKKALVTAHNNGHFVAAICAGPIAIKSAGINKGGKLTSHPCVKEELEKEYEYQEERVVVDNKVISSRGPGTAFLFALTIIEQLLGEEVREEVSKPLMLAPTL</sequence>
<evidence type="ECO:0000256" key="2">
    <source>
        <dbReference type="ARBA" id="ARBA00013134"/>
    </source>
</evidence>
<evidence type="ECO:0000256" key="4">
    <source>
        <dbReference type="ARBA" id="ARBA00048082"/>
    </source>
</evidence>
<evidence type="ECO:0000256" key="1">
    <source>
        <dbReference type="ARBA" id="ARBA00004496"/>
    </source>
</evidence>
<proteinExistence type="predicted"/>
<keyword evidence="7" id="KW-1185">Reference proteome</keyword>
<dbReference type="NCBIfam" id="TIGR01383">
    <property type="entry name" value="not_thiJ"/>
    <property type="match status" value="1"/>
</dbReference>
<dbReference type="GO" id="GO:0005739">
    <property type="term" value="C:mitochondrion"/>
    <property type="evidence" value="ECO:0007669"/>
    <property type="project" value="TreeGrafter"/>
</dbReference>
<dbReference type="GO" id="GO:0023051">
    <property type="term" value="P:regulation of signaling"/>
    <property type="evidence" value="ECO:0007669"/>
    <property type="project" value="UniProtKB-ARBA"/>
</dbReference>
<dbReference type="GO" id="GO:0005634">
    <property type="term" value="C:nucleus"/>
    <property type="evidence" value="ECO:0007669"/>
    <property type="project" value="TreeGrafter"/>
</dbReference>
<reference evidence="6" key="1">
    <citation type="submission" date="2021-06" db="EMBL/GenBank/DDBJ databases">
        <authorList>
            <person name="Kallberg Y."/>
            <person name="Tangrot J."/>
            <person name="Rosling A."/>
        </authorList>
    </citation>
    <scope>NUCLEOTIDE SEQUENCE</scope>
    <source>
        <strain evidence="6">BR232B</strain>
    </source>
</reference>
<comment type="caution">
    <text evidence="6">The sequence shown here is derived from an EMBL/GenBank/DDBJ whole genome shotgun (WGS) entry which is preliminary data.</text>
</comment>
<dbReference type="InterPro" id="IPR029062">
    <property type="entry name" value="Class_I_gatase-like"/>
</dbReference>
<feature type="domain" description="DJ-1/PfpI" evidence="5">
    <location>
        <begin position="4"/>
        <end position="173"/>
    </location>
</feature>
<evidence type="ECO:0000313" key="7">
    <source>
        <dbReference type="Proteomes" id="UP000789739"/>
    </source>
</evidence>
<name>A0A9N9BGY3_9GLOM</name>
<dbReference type="EC" id="4.2.1.130" evidence="2"/>
<dbReference type="InterPro" id="IPR002818">
    <property type="entry name" value="DJ-1/PfpI"/>
</dbReference>
<dbReference type="Pfam" id="PF01965">
    <property type="entry name" value="DJ-1_PfpI"/>
    <property type="match status" value="1"/>
</dbReference>
<dbReference type="GO" id="GO:0019172">
    <property type="term" value="F:glyoxalase III activity"/>
    <property type="evidence" value="ECO:0007669"/>
    <property type="project" value="UniProtKB-EC"/>
</dbReference>
<comment type="catalytic activity">
    <reaction evidence="4">
        <text>methylglyoxal + H2O = (R)-lactate + H(+)</text>
        <dbReference type="Rhea" id="RHEA:27754"/>
        <dbReference type="ChEBI" id="CHEBI:15377"/>
        <dbReference type="ChEBI" id="CHEBI:15378"/>
        <dbReference type="ChEBI" id="CHEBI:16004"/>
        <dbReference type="ChEBI" id="CHEBI:17158"/>
        <dbReference type="EC" id="4.2.1.130"/>
    </reaction>
</comment>
<dbReference type="CDD" id="cd03135">
    <property type="entry name" value="GATase1_DJ-1"/>
    <property type="match status" value="1"/>
</dbReference>
<dbReference type="InterPro" id="IPR006287">
    <property type="entry name" value="DJ-1"/>
</dbReference>
<dbReference type="GO" id="GO:0006979">
    <property type="term" value="P:response to oxidative stress"/>
    <property type="evidence" value="ECO:0007669"/>
    <property type="project" value="TreeGrafter"/>
</dbReference>
<accession>A0A9N9BGY3</accession>
<keyword evidence="3" id="KW-0963">Cytoplasm</keyword>
<evidence type="ECO:0000313" key="6">
    <source>
        <dbReference type="EMBL" id="CAG8565881.1"/>
    </source>
</evidence>
<comment type="subcellular location">
    <subcellularLocation>
        <location evidence="1">Cytoplasm</location>
    </subcellularLocation>
</comment>
<gene>
    <name evidence="6" type="ORF">PBRASI_LOCUS5839</name>
</gene>
<dbReference type="GO" id="GO:0010646">
    <property type="term" value="P:regulation of cell communication"/>
    <property type="evidence" value="ECO:0007669"/>
    <property type="project" value="UniProtKB-ARBA"/>
</dbReference>
<dbReference type="Gene3D" id="3.40.50.880">
    <property type="match status" value="1"/>
</dbReference>
<dbReference type="EMBL" id="CAJVPI010000717">
    <property type="protein sequence ID" value="CAG8565881.1"/>
    <property type="molecule type" value="Genomic_DNA"/>
</dbReference>
<dbReference type="FunFam" id="3.40.50.880:FF:000022">
    <property type="entry name" value="protein deglycase DJ-1"/>
    <property type="match status" value="1"/>
</dbReference>
<dbReference type="AlphaFoldDB" id="A0A9N9BGY3"/>